<dbReference type="GO" id="GO:0005886">
    <property type="term" value="C:plasma membrane"/>
    <property type="evidence" value="ECO:0007669"/>
    <property type="project" value="TreeGrafter"/>
</dbReference>
<evidence type="ECO:0000256" key="2">
    <source>
        <dbReference type="ARBA" id="ARBA00009399"/>
    </source>
</evidence>
<protein>
    <recommendedName>
        <fullName evidence="7">GtrA/DPMS transmembrane domain-containing protein</fullName>
    </recommendedName>
</protein>
<dbReference type="InterPro" id="IPR007267">
    <property type="entry name" value="GtrA_DPMS_TM"/>
</dbReference>
<keyword evidence="3 6" id="KW-0812">Transmembrane</keyword>
<comment type="similarity">
    <text evidence="2">Belongs to the GtrA family.</text>
</comment>
<dbReference type="Pfam" id="PF04138">
    <property type="entry name" value="GtrA_DPMS_TM"/>
    <property type="match status" value="1"/>
</dbReference>
<accession>A0A347WMY2</accession>
<evidence type="ECO:0000256" key="3">
    <source>
        <dbReference type="ARBA" id="ARBA00022692"/>
    </source>
</evidence>
<organism evidence="8 9">
    <name type="scientific">Suicoccus acidiformans</name>
    <dbReference type="NCBI Taxonomy" id="2036206"/>
    <lineage>
        <taxon>Bacteria</taxon>
        <taxon>Bacillati</taxon>
        <taxon>Bacillota</taxon>
        <taxon>Bacilli</taxon>
        <taxon>Lactobacillales</taxon>
        <taxon>Aerococcaceae</taxon>
        <taxon>Suicoccus</taxon>
    </lineage>
</organism>
<evidence type="ECO:0000259" key="7">
    <source>
        <dbReference type="Pfam" id="PF04138"/>
    </source>
</evidence>
<evidence type="ECO:0000313" key="8">
    <source>
        <dbReference type="EMBL" id="AXY26439.1"/>
    </source>
</evidence>
<evidence type="ECO:0000313" key="9">
    <source>
        <dbReference type="Proteomes" id="UP000263232"/>
    </source>
</evidence>
<dbReference type="KEGG" id="abae:CL176_10785"/>
<evidence type="ECO:0000256" key="6">
    <source>
        <dbReference type="SAM" id="Phobius"/>
    </source>
</evidence>
<dbReference type="PANTHER" id="PTHR38459:SF1">
    <property type="entry name" value="PROPHAGE BACTOPRENOL-LINKED GLUCOSE TRANSLOCASE HOMOLOG"/>
    <property type="match status" value="1"/>
</dbReference>
<dbReference type="Proteomes" id="UP000263232">
    <property type="component" value="Chromosome"/>
</dbReference>
<dbReference type="InterPro" id="IPR051401">
    <property type="entry name" value="GtrA_CellWall_Glycosyl"/>
</dbReference>
<evidence type="ECO:0000256" key="4">
    <source>
        <dbReference type="ARBA" id="ARBA00022989"/>
    </source>
</evidence>
<feature type="transmembrane region" description="Helical" evidence="6">
    <location>
        <begin position="14"/>
        <end position="35"/>
    </location>
</feature>
<sequence length="158" mass="17766">MKEGIKMQRLLQQFARFVLVGGTATVIDFAVLALLHYGFNVHYLTATGLAFVISTIYNYWASMRFVFDSPYGKDEKGKELLIFLVLSVLGLLLTEGLMRLLVEYASLNVIVSKVLVTCVVMLFNFITRKQFLDSGSPKYAKVIETTQDIEGAKLSHED</sequence>
<proteinExistence type="inferred from homology"/>
<feature type="transmembrane region" description="Helical" evidence="6">
    <location>
        <begin position="80"/>
        <end position="98"/>
    </location>
</feature>
<dbReference type="GO" id="GO:0000271">
    <property type="term" value="P:polysaccharide biosynthetic process"/>
    <property type="evidence" value="ECO:0007669"/>
    <property type="project" value="InterPro"/>
</dbReference>
<name>A0A347WMY2_9LACT</name>
<dbReference type="PANTHER" id="PTHR38459">
    <property type="entry name" value="PROPHAGE BACTOPRENOL-LINKED GLUCOSE TRANSLOCASE HOMOLOG"/>
    <property type="match status" value="1"/>
</dbReference>
<keyword evidence="5 6" id="KW-0472">Membrane</keyword>
<comment type="subcellular location">
    <subcellularLocation>
        <location evidence="1">Membrane</location>
        <topology evidence="1">Multi-pass membrane protein</topology>
    </subcellularLocation>
</comment>
<dbReference type="AlphaFoldDB" id="A0A347WMY2"/>
<dbReference type="OrthoDB" id="9807815at2"/>
<feature type="transmembrane region" description="Helical" evidence="6">
    <location>
        <begin position="41"/>
        <end position="60"/>
    </location>
</feature>
<keyword evidence="4 6" id="KW-1133">Transmembrane helix</keyword>
<gene>
    <name evidence="8" type="ORF">CL176_10785</name>
</gene>
<evidence type="ECO:0000256" key="1">
    <source>
        <dbReference type="ARBA" id="ARBA00004141"/>
    </source>
</evidence>
<feature type="domain" description="GtrA/DPMS transmembrane" evidence="7">
    <location>
        <begin position="16"/>
        <end position="131"/>
    </location>
</feature>
<evidence type="ECO:0000256" key="5">
    <source>
        <dbReference type="ARBA" id="ARBA00023136"/>
    </source>
</evidence>
<feature type="transmembrane region" description="Helical" evidence="6">
    <location>
        <begin position="104"/>
        <end position="126"/>
    </location>
</feature>
<keyword evidence="9" id="KW-1185">Reference proteome</keyword>
<dbReference type="EMBL" id="CP023434">
    <property type="protein sequence ID" value="AXY26439.1"/>
    <property type="molecule type" value="Genomic_DNA"/>
</dbReference>
<reference evidence="8 9" key="1">
    <citation type="submission" date="2017-09" db="EMBL/GenBank/DDBJ databases">
        <title>Complete genome sequence of Oxytococcus suis strain ZY16052.</title>
        <authorList>
            <person name="Li F."/>
        </authorList>
    </citation>
    <scope>NUCLEOTIDE SEQUENCE [LARGE SCALE GENOMIC DNA]</scope>
    <source>
        <strain evidence="8 9">ZY16052</strain>
    </source>
</reference>